<feature type="compositionally biased region" description="Basic and acidic residues" evidence="1">
    <location>
        <begin position="102"/>
        <end position="112"/>
    </location>
</feature>
<accession>A0ABT1Q281</accession>
<keyword evidence="4" id="KW-1185">Reference proteome</keyword>
<dbReference type="EMBL" id="JANFNG010000016">
    <property type="protein sequence ID" value="MCQ4082865.1"/>
    <property type="molecule type" value="Genomic_DNA"/>
</dbReference>
<gene>
    <name evidence="3" type="ORF">NGB36_20230</name>
</gene>
<dbReference type="Gene3D" id="3.40.710.10">
    <property type="entry name" value="DD-peptidase/beta-lactamase superfamily"/>
    <property type="match status" value="1"/>
</dbReference>
<sequence length="348" mass="36842">MGWYKPGESPSGERTAARTRRRTRRLSAFVSVAVLVCSAAVNAPTQQRGAPPRAITMPPAGTLPYSIGIPGLMRRPAVRGEATGDSAAPGEGAPDGPDGGDDSGKDEQPRDVSPELAHDLAPLDADGAGLSVAVYDTATRSSGLYGHGAYDTASIVKVDILTALLLQAQRAGRNLTARERRYAAAMIERSDNTAATALWRRIGGARALNAVNRRLGLRSTRGGAGHWWGLTRTTAADQLALLRSVFGPKSVLSAGRRKYLMQLMGHVEPDQAWGVSAAADRATVSALKNGWLMRSDTGLWDVNSIGRVTYDGHAMLVVVLSNGNISWDEGIGRVQQAARIAVRAVDTD</sequence>
<dbReference type="InterPro" id="IPR000871">
    <property type="entry name" value="Beta-lactam_class-A"/>
</dbReference>
<organism evidence="3 4">
    <name type="scientific">Streptomyces humicola</name>
    <dbReference type="NCBI Taxonomy" id="2953240"/>
    <lineage>
        <taxon>Bacteria</taxon>
        <taxon>Bacillati</taxon>
        <taxon>Actinomycetota</taxon>
        <taxon>Actinomycetes</taxon>
        <taxon>Kitasatosporales</taxon>
        <taxon>Streptomycetaceae</taxon>
        <taxon>Streptomyces</taxon>
    </lineage>
</organism>
<keyword evidence="3" id="KW-0378">Hydrolase</keyword>
<dbReference type="InterPro" id="IPR012338">
    <property type="entry name" value="Beta-lactam/transpept-like"/>
</dbReference>
<evidence type="ECO:0000313" key="3">
    <source>
        <dbReference type="EMBL" id="MCQ4082865.1"/>
    </source>
</evidence>
<reference evidence="3" key="1">
    <citation type="submission" date="2022-06" db="EMBL/GenBank/DDBJ databases">
        <title>Draft genome sequence of Streptomyces sp. RB6PN25 isolated from peat swamp forest in Thailand.</title>
        <authorList>
            <person name="Duangmal K."/>
            <person name="Klaysubun C."/>
        </authorList>
    </citation>
    <scope>NUCLEOTIDE SEQUENCE</scope>
    <source>
        <strain evidence="3">RB6PN25</strain>
    </source>
</reference>
<feature type="region of interest" description="Disordered" evidence="1">
    <location>
        <begin position="1"/>
        <end position="22"/>
    </location>
</feature>
<name>A0ABT1Q281_9ACTN</name>
<evidence type="ECO:0000313" key="4">
    <source>
        <dbReference type="Proteomes" id="UP001057702"/>
    </source>
</evidence>
<feature type="compositionally biased region" description="Low complexity" evidence="1">
    <location>
        <begin position="84"/>
        <end position="96"/>
    </location>
</feature>
<dbReference type="GO" id="GO:0016787">
    <property type="term" value="F:hydrolase activity"/>
    <property type="evidence" value="ECO:0007669"/>
    <property type="project" value="UniProtKB-KW"/>
</dbReference>
<dbReference type="InterPro" id="IPR045155">
    <property type="entry name" value="Beta-lactam_cat"/>
</dbReference>
<comment type="caution">
    <text evidence="3">The sequence shown here is derived from an EMBL/GenBank/DDBJ whole genome shotgun (WGS) entry which is preliminary data.</text>
</comment>
<feature type="region of interest" description="Disordered" evidence="1">
    <location>
        <begin position="80"/>
        <end position="112"/>
    </location>
</feature>
<feature type="domain" description="Beta-lactamase class A catalytic" evidence="2">
    <location>
        <begin position="172"/>
        <end position="318"/>
    </location>
</feature>
<dbReference type="Pfam" id="PF13354">
    <property type="entry name" value="Beta-lactamase2"/>
    <property type="match status" value="1"/>
</dbReference>
<evidence type="ECO:0000256" key="1">
    <source>
        <dbReference type="SAM" id="MobiDB-lite"/>
    </source>
</evidence>
<dbReference type="SUPFAM" id="SSF56601">
    <property type="entry name" value="beta-lactamase/transpeptidase-like"/>
    <property type="match status" value="1"/>
</dbReference>
<evidence type="ECO:0000259" key="2">
    <source>
        <dbReference type="Pfam" id="PF13354"/>
    </source>
</evidence>
<proteinExistence type="predicted"/>
<protein>
    <submittedName>
        <fullName evidence="3">Class A beta-lactamase-related serine hydrolase</fullName>
    </submittedName>
</protein>
<dbReference type="RefSeq" id="WP_255921772.1">
    <property type="nucleotide sequence ID" value="NZ_JANFNG010000016.1"/>
</dbReference>
<dbReference type="PANTHER" id="PTHR35333">
    <property type="entry name" value="BETA-LACTAMASE"/>
    <property type="match status" value="1"/>
</dbReference>
<dbReference type="Proteomes" id="UP001057702">
    <property type="component" value="Unassembled WGS sequence"/>
</dbReference>
<dbReference type="PANTHER" id="PTHR35333:SF3">
    <property type="entry name" value="BETA-LACTAMASE-TYPE TRANSPEPTIDASE FOLD CONTAINING PROTEIN"/>
    <property type="match status" value="1"/>
</dbReference>